<keyword evidence="1" id="KW-1185">Reference proteome</keyword>
<evidence type="ECO:0000313" key="1">
    <source>
        <dbReference type="Proteomes" id="UP000887574"/>
    </source>
</evidence>
<sequence>MSAKELQTIFRNYYKSASLLKTHTGGCDIQISLNILKPPITFSVEKQFRDETDPLAIECKEEAKLDRLRFIEQLKDFLVQHSDSLFESQINQIKNKIRRMEAIKGEKADNSLPNVEKKKRLTAFDFYKSSKKHKYTHLGEEERDAKLLRHFEKLEDEFEKFTKNSQPTSSRSFQAQLIIYYLPSSI</sequence>
<accession>A0A915DHC6</accession>
<dbReference type="AlphaFoldDB" id="A0A915DHC6"/>
<protein>
    <submittedName>
        <fullName evidence="2">Uncharacterized protein</fullName>
    </submittedName>
</protein>
<dbReference type="Proteomes" id="UP000887574">
    <property type="component" value="Unplaced"/>
</dbReference>
<dbReference type="WBParaSite" id="jg19915">
    <property type="protein sequence ID" value="jg19915"/>
    <property type="gene ID" value="jg19915"/>
</dbReference>
<reference evidence="2" key="1">
    <citation type="submission" date="2022-11" db="UniProtKB">
        <authorList>
            <consortium name="WormBaseParasite"/>
        </authorList>
    </citation>
    <scope>IDENTIFICATION</scope>
</reference>
<proteinExistence type="predicted"/>
<organism evidence="1 2">
    <name type="scientific">Ditylenchus dipsaci</name>
    <dbReference type="NCBI Taxonomy" id="166011"/>
    <lineage>
        <taxon>Eukaryota</taxon>
        <taxon>Metazoa</taxon>
        <taxon>Ecdysozoa</taxon>
        <taxon>Nematoda</taxon>
        <taxon>Chromadorea</taxon>
        <taxon>Rhabditida</taxon>
        <taxon>Tylenchina</taxon>
        <taxon>Tylenchomorpha</taxon>
        <taxon>Sphaerularioidea</taxon>
        <taxon>Anguinidae</taxon>
        <taxon>Anguininae</taxon>
        <taxon>Ditylenchus</taxon>
    </lineage>
</organism>
<name>A0A915DHC6_9BILA</name>
<evidence type="ECO:0000313" key="2">
    <source>
        <dbReference type="WBParaSite" id="jg19915"/>
    </source>
</evidence>